<accession>A0A9K3Q695</accession>
<protein>
    <submittedName>
        <fullName evidence="2">Uncharacterized protein</fullName>
    </submittedName>
</protein>
<feature type="region of interest" description="Disordered" evidence="1">
    <location>
        <begin position="57"/>
        <end position="100"/>
    </location>
</feature>
<sequence>MGAGSIDKFSAFFKCSPLFSNVLRFVHEFSAFFKSSPLFEKRRTFLPGLHDVSRDQKRPFLVRENGGGTGTRGRGKGKREGKKEGREIKDSFGDIPIESR</sequence>
<dbReference type="AlphaFoldDB" id="A0A9K3Q695"/>
<reference evidence="2" key="1">
    <citation type="journal article" date="2021" name="Sci. Rep.">
        <title>Diploid genomic architecture of Nitzschia inconspicua, an elite biomass production diatom.</title>
        <authorList>
            <person name="Oliver A."/>
            <person name="Podell S."/>
            <person name="Pinowska A."/>
            <person name="Traller J.C."/>
            <person name="Smith S.R."/>
            <person name="McClure R."/>
            <person name="Beliaev A."/>
            <person name="Bohutskyi P."/>
            <person name="Hill E.A."/>
            <person name="Rabines A."/>
            <person name="Zheng H."/>
            <person name="Allen L.Z."/>
            <person name="Kuo A."/>
            <person name="Grigoriev I.V."/>
            <person name="Allen A.E."/>
            <person name="Hazlebeck D."/>
            <person name="Allen E.E."/>
        </authorList>
    </citation>
    <scope>NUCLEOTIDE SEQUENCE</scope>
    <source>
        <strain evidence="2">Hildebrandi</strain>
    </source>
</reference>
<evidence type="ECO:0000313" key="3">
    <source>
        <dbReference type="Proteomes" id="UP000693970"/>
    </source>
</evidence>
<evidence type="ECO:0000313" key="2">
    <source>
        <dbReference type="EMBL" id="KAG7372040.1"/>
    </source>
</evidence>
<reference evidence="2" key="2">
    <citation type="submission" date="2021-04" db="EMBL/GenBank/DDBJ databases">
        <authorList>
            <person name="Podell S."/>
        </authorList>
    </citation>
    <scope>NUCLEOTIDE SEQUENCE</scope>
    <source>
        <strain evidence="2">Hildebrandi</strain>
    </source>
</reference>
<proteinExistence type="predicted"/>
<organism evidence="2 3">
    <name type="scientific">Nitzschia inconspicua</name>
    <dbReference type="NCBI Taxonomy" id="303405"/>
    <lineage>
        <taxon>Eukaryota</taxon>
        <taxon>Sar</taxon>
        <taxon>Stramenopiles</taxon>
        <taxon>Ochrophyta</taxon>
        <taxon>Bacillariophyta</taxon>
        <taxon>Bacillariophyceae</taxon>
        <taxon>Bacillariophycidae</taxon>
        <taxon>Bacillariales</taxon>
        <taxon>Bacillariaceae</taxon>
        <taxon>Nitzschia</taxon>
    </lineage>
</organism>
<keyword evidence="3" id="KW-1185">Reference proteome</keyword>
<comment type="caution">
    <text evidence="2">The sequence shown here is derived from an EMBL/GenBank/DDBJ whole genome shotgun (WGS) entry which is preliminary data.</text>
</comment>
<feature type="compositionally biased region" description="Basic and acidic residues" evidence="1">
    <location>
        <begin position="81"/>
        <end position="100"/>
    </location>
</feature>
<gene>
    <name evidence="2" type="ORF">IV203_018183</name>
</gene>
<name>A0A9K3Q695_9STRA</name>
<dbReference type="EMBL" id="JAGRRH010000003">
    <property type="protein sequence ID" value="KAG7372040.1"/>
    <property type="molecule type" value="Genomic_DNA"/>
</dbReference>
<evidence type="ECO:0000256" key="1">
    <source>
        <dbReference type="SAM" id="MobiDB-lite"/>
    </source>
</evidence>
<dbReference type="Proteomes" id="UP000693970">
    <property type="component" value="Unassembled WGS sequence"/>
</dbReference>